<dbReference type="OrthoDB" id="8659436at2"/>
<dbReference type="GO" id="GO:0003700">
    <property type="term" value="F:DNA-binding transcription factor activity"/>
    <property type="evidence" value="ECO:0007669"/>
    <property type="project" value="InterPro"/>
</dbReference>
<protein>
    <submittedName>
        <fullName evidence="1">Uncharacterized protein</fullName>
    </submittedName>
</protein>
<evidence type="ECO:0000313" key="1">
    <source>
        <dbReference type="EMBL" id="AKJ69532.1"/>
    </source>
</evidence>
<dbReference type="AlphaFoldDB" id="A0A0G3EVY7"/>
<reference evidence="2" key="1">
    <citation type="submission" date="2015-06" db="EMBL/GenBank/DDBJ databases">
        <authorList>
            <person name="Lim Y.L."/>
            <person name="Ee R."/>
            <person name="Yong D."/>
            <person name="How K.Y."/>
            <person name="Yin W.F."/>
            <person name="Chan K.G."/>
        </authorList>
    </citation>
    <scope>NUCLEOTIDE SEQUENCE [LARGE SCALE GENOMIC DNA]</scope>
    <source>
        <strain evidence="2">DSM 25325</strain>
    </source>
</reference>
<evidence type="ECO:0000313" key="2">
    <source>
        <dbReference type="Proteomes" id="UP000036700"/>
    </source>
</evidence>
<dbReference type="RefSeq" id="WP_047215447.1">
    <property type="nucleotide sequence ID" value="NZ_CP011568.3"/>
</dbReference>
<proteinExistence type="predicted"/>
<dbReference type="GO" id="GO:0008270">
    <property type="term" value="F:zinc ion binding"/>
    <property type="evidence" value="ECO:0007669"/>
    <property type="project" value="TreeGrafter"/>
</dbReference>
<dbReference type="InterPro" id="IPR002481">
    <property type="entry name" value="FUR"/>
</dbReference>
<dbReference type="GO" id="GO:0045892">
    <property type="term" value="P:negative regulation of DNA-templated transcription"/>
    <property type="evidence" value="ECO:0007669"/>
    <property type="project" value="TreeGrafter"/>
</dbReference>
<accession>A0A0G3EVY7</accession>
<dbReference type="PATRIC" id="fig|445709.3.peg.3437"/>
<dbReference type="SUPFAM" id="SSF46785">
    <property type="entry name" value="Winged helix' DNA-binding domain"/>
    <property type="match status" value="1"/>
</dbReference>
<dbReference type="PANTHER" id="PTHR33202">
    <property type="entry name" value="ZINC UPTAKE REGULATION PROTEIN"/>
    <property type="match status" value="1"/>
</dbReference>
<dbReference type="PANTHER" id="PTHR33202:SF7">
    <property type="entry name" value="FERRIC UPTAKE REGULATION PROTEIN"/>
    <property type="match status" value="1"/>
</dbReference>
<dbReference type="InterPro" id="IPR036388">
    <property type="entry name" value="WH-like_DNA-bd_sf"/>
</dbReference>
<dbReference type="Gene3D" id="1.10.10.10">
    <property type="entry name" value="Winged helix-like DNA-binding domain superfamily/Winged helix DNA-binding domain"/>
    <property type="match status" value="1"/>
</dbReference>
<sequence>MDKLVLQPYLEQACDRLRERGERVTAARARIFALLLKAGRPLAHHEVLAALAGDPLDRVTVYRVLDWLVAQGWALRQVGDDRLYRFAMATAAGAEQALAAQPHAGHGHFRCMQCHRTFCLDDWPARPQLSGHEFRRLPRGFVGEQIEFTVRGRCAQCAS</sequence>
<dbReference type="EMBL" id="CP011568">
    <property type="protein sequence ID" value="AKJ69532.1"/>
    <property type="molecule type" value="Genomic_DNA"/>
</dbReference>
<gene>
    <name evidence="1" type="ORF">ABW99_16250</name>
</gene>
<dbReference type="KEGG" id="ptx:ABW99_16250"/>
<keyword evidence="2" id="KW-1185">Reference proteome</keyword>
<dbReference type="STRING" id="445709.ABW99_16250"/>
<dbReference type="Proteomes" id="UP000036700">
    <property type="component" value="Chromosome"/>
</dbReference>
<dbReference type="GO" id="GO:1900376">
    <property type="term" value="P:regulation of secondary metabolite biosynthetic process"/>
    <property type="evidence" value="ECO:0007669"/>
    <property type="project" value="TreeGrafter"/>
</dbReference>
<dbReference type="GO" id="GO:0000976">
    <property type="term" value="F:transcription cis-regulatory region binding"/>
    <property type="evidence" value="ECO:0007669"/>
    <property type="project" value="TreeGrafter"/>
</dbReference>
<dbReference type="InterPro" id="IPR036390">
    <property type="entry name" value="WH_DNA-bd_sf"/>
</dbReference>
<organism evidence="1 2">
    <name type="scientific">Pandoraea thiooxydans</name>
    <dbReference type="NCBI Taxonomy" id="445709"/>
    <lineage>
        <taxon>Bacteria</taxon>
        <taxon>Pseudomonadati</taxon>
        <taxon>Pseudomonadota</taxon>
        <taxon>Betaproteobacteria</taxon>
        <taxon>Burkholderiales</taxon>
        <taxon>Burkholderiaceae</taxon>
        <taxon>Pandoraea</taxon>
    </lineage>
</organism>
<name>A0A0G3EVY7_9BURK</name>